<feature type="signal peptide" evidence="7">
    <location>
        <begin position="1"/>
        <end position="20"/>
    </location>
</feature>
<accession>R2XVE7</accession>
<feature type="domain" description="Gram-positive cocci surface proteins LPxTG" evidence="8">
    <location>
        <begin position="68"/>
        <end position="108"/>
    </location>
</feature>
<evidence type="ECO:0000259" key="8">
    <source>
        <dbReference type="Pfam" id="PF00746"/>
    </source>
</evidence>
<evidence type="ECO:0000313" key="9">
    <source>
        <dbReference type="EMBL" id="EOI53937.1"/>
    </source>
</evidence>
<dbReference type="RefSeq" id="WP_010782218.1">
    <property type="nucleotide sequence ID" value="NZ_ASWH01000001.1"/>
</dbReference>
<evidence type="ECO:0000256" key="1">
    <source>
        <dbReference type="ARBA" id="ARBA00022512"/>
    </source>
</evidence>
<keyword evidence="6" id="KW-0472">Membrane</keyword>
<dbReference type="AlphaFoldDB" id="R2XVE7"/>
<reference evidence="9 11" key="1">
    <citation type="submission" date="2013-02" db="EMBL/GenBank/DDBJ databases">
        <title>The Genome Sequence of Enterococcus gilvus ATCC BAA-350.</title>
        <authorList>
            <consortium name="The Broad Institute Genome Sequencing Platform"/>
            <consortium name="The Broad Institute Genome Sequencing Center for Infectious Disease"/>
            <person name="Earl A.M."/>
            <person name="Gilmore M.S."/>
            <person name="Lebreton F."/>
            <person name="Walker B."/>
            <person name="Young S.K."/>
            <person name="Zeng Q."/>
            <person name="Gargeya S."/>
            <person name="Fitzgerald M."/>
            <person name="Haas B."/>
            <person name="Abouelleil A."/>
            <person name="Alvarado L."/>
            <person name="Arachchi H.M."/>
            <person name="Berlin A.M."/>
            <person name="Chapman S.B."/>
            <person name="Dewar J."/>
            <person name="Goldberg J."/>
            <person name="Griggs A."/>
            <person name="Gujja S."/>
            <person name="Hansen M."/>
            <person name="Howarth C."/>
            <person name="Imamovic A."/>
            <person name="Larimer J."/>
            <person name="McCowan C."/>
            <person name="Murphy C."/>
            <person name="Neiman D."/>
            <person name="Pearson M."/>
            <person name="Priest M."/>
            <person name="Roberts A."/>
            <person name="Saif S."/>
            <person name="Shea T."/>
            <person name="Sisk P."/>
            <person name="Sykes S."/>
            <person name="Wortman J."/>
            <person name="Nusbaum C."/>
            <person name="Birren B."/>
        </authorList>
    </citation>
    <scope>NUCLEOTIDE SEQUENCE [LARGE SCALE GENOMIC DNA]</scope>
    <source>
        <strain evidence="9 11">ATCC BAA-350</strain>
    </source>
</reference>
<dbReference type="GeneID" id="301215703"/>
<keyword evidence="6" id="KW-0812">Transmembrane</keyword>
<keyword evidence="3 7" id="KW-0732">Signal</keyword>
<feature type="chain" id="PRO_5038542794" evidence="7">
    <location>
        <begin position="21"/>
        <end position="109"/>
    </location>
</feature>
<dbReference type="EMBL" id="AJDQ01000012">
    <property type="protein sequence ID" value="EOI53937.1"/>
    <property type="molecule type" value="Genomic_DNA"/>
</dbReference>
<comment type="caution">
    <text evidence="9">The sequence shown here is derived from an EMBL/GenBank/DDBJ whole genome shotgun (WGS) entry which is preliminary data.</text>
</comment>
<feature type="region of interest" description="Disordered" evidence="5">
    <location>
        <begin position="41"/>
        <end position="73"/>
    </location>
</feature>
<keyword evidence="2" id="KW-0964">Secreted</keyword>
<sequence>MKKKLLIAFIGLVFSSTAFGLTARADSYLGGSKTNVSFVDKRKAPEEPKEETKITKTKNQTFHEEETHSSKKAYPQTGSIVQQGISILGIIVVFSALILYFVKNRREKT</sequence>
<evidence type="ECO:0000256" key="7">
    <source>
        <dbReference type="SAM" id="SignalP"/>
    </source>
</evidence>
<evidence type="ECO:0000256" key="6">
    <source>
        <dbReference type="SAM" id="Phobius"/>
    </source>
</evidence>
<reference evidence="10 12" key="2">
    <citation type="submission" date="2013-03" db="EMBL/GenBank/DDBJ databases">
        <title>The Genome Sequence of Enterococcus gilvus ATCC BAA-350 (PacBio/Illumina hybrid assembly).</title>
        <authorList>
            <consortium name="The Broad Institute Genomics Platform"/>
            <consortium name="The Broad Institute Genome Sequencing Center for Infectious Disease"/>
            <person name="Earl A."/>
            <person name="Russ C."/>
            <person name="Gilmore M."/>
            <person name="Surin D."/>
            <person name="Walker B."/>
            <person name="Young S."/>
            <person name="Zeng Q."/>
            <person name="Gargeya S."/>
            <person name="Fitzgerald M."/>
            <person name="Haas B."/>
            <person name="Abouelleil A."/>
            <person name="Allen A.W."/>
            <person name="Alvarado L."/>
            <person name="Arachchi H.M."/>
            <person name="Berlin A.M."/>
            <person name="Chapman S.B."/>
            <person name="Gainer-Dewar J."/>
            <person name="Goldberg J."/>
            <person name="Griggs A."/>
            <person name="Gujja S."/>
            <person name="Hansen M."/>
            <person name="Howarth C."/>
            <person name="Imamovic A."/>
            <person name="Ireland A."/>
            <person name="Larimer J."/>
            <person name="McCowan C."/>
            <person name="Murphy C."/>
            <person name="Pearson M."/>
            <person name="Poon T.W."/>
            <person name="Priest M."/>
            <person name="Roberts A."/>
            <person name="Saif S."/>
            <person name="Shea T."/>
            <person name="Sisk P."/>
            <person name="Sykes S."/>
            <person name="Wortman J."/>
            <person name="Nusbaum C."/>
            <person name="Birren B."/>
        </authorList>
    </citation>
    <scope>NUCLEOTIDE SEQUENCE [LARGE SCALE GENOMIC DNA]</scope>
    <source>
        <strain evidence="10 12">ATCC BAA-350</strain>
    </source>
</reference>
<gene>
    <name evidence="10" type="ORF">I592_00072</name>
    <name evidence="9" type="ORF">UKC_03890</name>
</gene>
<dbReference type="Pfam" id="PF00746">
    <property type="entry name" value="Gram_pos_anchor"/>
    <property type="match status" value="1"/>
</dbReference>
<keyword evidence="1" id="KW-0134">Cell wall</keyword>
<evidence type="ECO:0000313" key="10">
    <source>
        <dbReference type="EMBL" id="EOW80788.1"/>
    </source>
</evidence>
<keyword evidence="6" id="KW-1133">Transmembrane helix</keyword>
<evidence type="ECO:0000313" key="12">
    <source>
        <dbReference type="Proteomes" id="UP000014160"/>
    </source>
</evidence>
<organism evidence="9 11">
    <name type="scientific">Enterococcus gilvus ATCC BAA-350</name>
    <dbReference type="NCBI Taxonomy" id="1158614"/>
    <lineage>
        <taxon>Bacteria</taxon>
        <taxon>Bacillati</taxon>
        <taxon>Bacillota</taxon>
        <taxon>Bacilli</taxon>
        <taxon>Lactobacillales</taxon>
        <taxon>Enterococcaceae</taxon>
        <taxon>Enterococcus</taxon>
    </lineage>
</organism>
<evidence type="ECO:0000256" key="3">
    <source>
        <dbReference type="ARBA" id="ARBA00022729"/>
    </source>
</evidence>
<evidence type="ECO:0000313" key="11">
    <source>
        <dbReference type="Proteomes" id="UP000013750"/>
    </source>
</evidence>
<evidence type="ECO:0000256" key="4">
    <source>
        <dbReference type="ARBA" id="ARBA00023088"/>
    </source>
</evidence>
<evidence type="ECO:0000256" key="2">
    <source>
        <dbReference type="ARBA" id="ARBA00022525"/>
    </source>
</evidence>
<dbReference type="InterPro" id="IPR019931">
    <property type="entry name" value="LPXTG_anchor"/>
</dbReference>
<dbReference type="Proteomes" id="UP000013750">
    <property type="component" value="Unassembled WGS sequence"/>
</dbReference>
<proteinExistence type="predicted"/>
<name>R2XVE7_9ENTE</name>
<dbReference type="PATRIC" id="fig|1158614.3.peg.3883"/>
<feature type="transmembrane region" description="Helical" evidence="6">
    <location>
        <begin position="80"/>
        <end position="102"/>
    </location>
</feature>
<evidence type="ECO:0000256" key="5">
    <source>
        <dbReference type="SAM" id="MobiDB-lite"/>
    </source>
</evidence>
<dbReference type="NCBIfam" id="TIGR01167">
    <property type="entry name" value="LPXTG_anchor"/>
    <property type="match status" value="1"/>
</dbReference>
<keyword evidence="4" id="KW-0572">Peptidoglycan-anchor</keyword>
<feature type="compositionally biased region" description="Basic and acidic residues" evidence="5">
    <location>
        <begin position="41"/>
        <end position="54"/>
    </location>
</feature>
<keyword evidence="12" id="KW-1185">Reference proteome</keyword>
<dbReference type="HOGENOM" id="CLU_2179798_0_0_9"/>
<dbReference type="Proteomes" id="UP000014160">
    <property type="component" value="Unassembled WGS sequence"/>
</dbReference>
<protein>
    <submittedName>
        <fullName evidence="9">LPXTG-domain-containing protein cell wall anchor domain</fullName>
    </submittedName>
</protein>
<dbReference type="EMBL" id="ASWH01000001">
    <property type="protein sequence ID" value="EOW80788.1"/>
    <property type="molecule type" value="Genomic_DNA"/>
</dbReference>